<dbReference type="PANTHER" id="PTHR47976">
    <property type="entry name" value="G-TYPE LECTIN S-RECEPTOR-LIKE SERINE/THREONINE-PROTEIN KINASE SD2-5"/>
    <property type="match status" value="1"/>
</dbReference>
<keyword evidence="9" id="KW-0418">Kinase</keyword>
<dbReference type="InterPro" id="IPR017441">
    <property type="entry name" value="Protein_kinase_ATP_BS"/>
</dbReference>
<dbReference type="FunFam" id="3.30.200.20:FF:000059">
    <property type="entry name" value="S-receptor-like serine/threonine-protein kinase"/>
    <property type="match status" value="1"/>
</dbReference>
<dbReference type="InterPro" id="IPR011009">
    <property type="entry name" value="Kinase-like_dom_sf"/>
</dbReference>
<dbReference type="EMBL" id="CM017324">
    <property type="protein sequence ID" value="KAE8037047.1"/>
    <property type="molecule type" value="Genomic_DNA"/>
</dbReference>
<dbReference type="GO" id="GO:0004713">
    <property type="term" value="F:protein tyrosine kinase activity"/>
    <property type="evidence" value="ECO:0007669"/>
    <property type="project" value="InterPro"/>
</dbReference>
<dbReference type="Proteomes" id="UP000327013">
    <property type="component" value="Chromosome 4"/>
</dbReference>
<evidence type="ECO:0000256" key="19">
    <source>
        <dbReference type="SAM" id="Phobius"/>
    </source>
</evidence>
<evidence type="ECO:0000256" key="13">
    <source>
        <dbReference type="ARBA" id="ARBA00023157"/>
    </source>
</evidence>
<keyword evidence="6 19" id="KW-0812">Transmembrane</keyword>
<feature type="domain" description="Bulb-type lectin" evidence="22">
    <location>
        <begin position="31"/>
        <end position="150"/>
    </location>
</feature>
<keyword evidence="14" id="KW-0675">Receptor</keyword>
<evidence type="ECO:0000256" key="10">
    <source>
        <dbReference type="ARBA" id="ARBA00022840"/>
    </source>
</evidence>
<keyword evidence="13" id="KW-1015">Disulfide bond</keyword>
<reference evidence="23 24" key="1">
    <citation type="submission" date="2019-06" db="EMBL/GenBank/DDBJ databases">
        <title>A chromosomal-level reference genome of Carpinus fangiana (Coryloideae, Betulaceae).</title>
        <authorList>
            <person name="Yang X."/>
            <person name="Wang Z."/>
            <person name="Zhang L."/>
            <person name="Hao G."/>
            <person name="Liu J."/>
            <person name="Yang Y."/>
        </authorList>
    </citation>
    <scope>NUCLEOTIDE SEQUENCE [LARGE SCALE GENOMIC DNA]</scope>
    <source>
        <strain evidence="23">Cfa_2016G</strain>
        <tissue evidence="23">Leaf</tissue>
    </source>
</reference>
<dbReference type="SUPFAM" id="SSF56112">
    <property type="entry name" value="Protein kinase-like (PK-like)"/>
    <property type="match status" value="1"/>
</dbReference>
<dbReference type="SUPFAM" id="SSF51110">
    <property type="entry name" value="alpha-D-mannose-specific plant lectins"/>
    <property type="match status" value="3"/>
</dbReference>
<dbReference type="GO" id="GO:0016020">
    <property type="term" value="C:membrane"/>
    <property type="evidence" value="ECO:0007669"/>
    <property type="project" value="UniProtKB-SubCell"/>
</dbReference>
<keyword evidence="12 19" id="KW-0472">Membrane</keyword>
<dbReference type="InterPro" id="IPR020635">
    <property type="entry name" value="Tyr_kinase_cat_dom"/>
</dbReference>
<evidence type="ECO:0000259" key="21">
    <source>
        <dbReference type="PROSITE" id="PS50011"/>
    </source>
</evidence>
<keyword evidence="7 20" id="KW-0732">Signal</keyword>
<evidence type="ECO:0000256" key="1">
    <source>
        <dbReference type="ARBA" id="ARBA00004479"/>
    </source>
</evidence>
<evidence type="ECO:0000256" key="5">
    <source>
        <dbReference type="ARBA" id="ARBA00022679"/>
    </source>
</evidence>
<dbReference type="OrthoDB" id="1930390at2759"/>
<dbReference type="PROSITE" id="PS00107">
    <property type="entry name" value="PROTEIN_KINASE_ATP"/>
    <property type="match status" value="1"/>
</dbReference>
<dbReference type="SMART" id="SM00108">
    <property type="entry name" value="B_lectin"/>
    <property type="match status" value="2"/>
</dbReference>
<accession>A0A660KKZ7</accession>
<keyword evidence="3" id="KW-0723">Serine/threonine-protein kinase</keyword>
<evidence type="ECO:0000256" key="14">
    <source>
        <dbReference type="ARBA" id="ARBA00023170"/>
    </source>
</evidence>
<dbReference type="PROSITE" id="PS50011">
    <property type="entry name" value="PROTEIN_KINASE_DOM"/>
    <property type="match status" value="1"/>
</dbReference>
<dbReference type="Gene3D" id="3.30.200.20">
    <property type="entry name" value="Phosphorylase Kinase, domain 1"/>
    <property type="match status" value="1"/>
</dbReference>
<evidence type="ECO:0000256" key="15">
    <source>
        <dbReference type="ARBA" id="ARBA00023180"/>
    </source>
</evidence>
<keyword evidence="8 18" id="KW-0547">Nucleotide-binding</keyword>
<feature type="signal peptide" evidence="20">
    <location>
        <begin position="1"/>
        <end position="26"/>
    </location>
</feature>
<evidence type="ECO:0000256" key="18">
    <source>
        <dbReference type="PROSITE-ProRule" id="PRU10141"/>
    </source>
</evidence>
<proteinExistence type="predicted"/>
<evidence type="ECO:0000256" key="9">
    <source>
        <dbReference type="ARBA" id="ARBA00022777"/>
    </source>
</evidence>
<feature type="domain" description="Protein kinase" evidence="21">
    <location>
        <begin position="429"/>
        <end position="673"/>
    </location>
</feature>
<dbReference type="GO" id="GO:0004674">
    <property type="term" value="F:protein serine/threonine kinase activity"/>
    <property type="evidence" value="ECO:0007669"/>
    <property type="project" value="UniProtKB-KW"/>
</dbReference>
<dbReference type="PROSITE" id="PS50927">
    <property type="entry name" value="BULB_LECTIN"/>
    <property type="match status" value="2"/>
</dbReference>
<dbReference type="PANTHER" id="PTHR47976:SF108">
    <property type="entry name" value="G-TYPE LECTIN S-RECEPTOR-LIKE SERINE_THREONINE-PROTEIN KINASE LECRK1"/>
    <property type="match status" value="1"/>
</dbReference>
<comment type="catalytic activity">
    <reaction evidence="17">
        <text>L-seryl-[protein] + ATP = O-phospho-L-seryl-[protein] + ADP + H(+)</text>
        <dbReference type="Rhea" id="RHEA:17989"/>
        <dbReference type="Rhea" id="RHEA-COMP:9863"/>
        <dbReference type="Rhea" id="RHEA-COMP:11604"/>
        <dbReference type="ChEBI" id="CHEBI:15378"/>
        <dbReference type="ChEBI" id="CHEBI:29999"/>
        <dbReference type="ChEBI" id="CHEBI:30616"/>
        <dbReference type="ChEBI" id="CHEBI:83421"/>
        <dbReference type="ChEBI" id="CHEBI:456216"/>
        <dbReference type="EC" id="2.7.11.1"/>
    </reaction>
</comment>
<evidence type="ECO:0000256" key="20">
    <source>
        <dbReference type="SAM" id="SignalP"/>
    </source>
</evidence>
<evidence type="ECO:0000256" key="7">
    <source>
        <dbReference type="ARBA" id="ARBA00022729"/>
    </source>
</evidence>
<evidence type="ECO:0000256" key="11">
    <source>
        <dbReference type="ARBA" id="ARBA00022989"/>
    </source>
</evidence>
<organism evidence="23 24">
    <name type="scientific">Carpinus fangiana</name>
    <dbReference type="NCBI Taxonomy" id="176857"/>
    <lineage>
        <taxon>Eukaryota</taxon>
        <taxon>Viridiplantae</taxon>
        <taxon>Streptophyta</taxon>
        <taxon>Embryophyta</taxon>
        <taxon>Tracheophyta</taxon>
        <taxon>Spermatophyta</taxon>
        <taxon>Magnoliopsida</taxon>
        <taxon>eudicotyledons</taxon>
        <taxon>Gunneridae</taxon>
        <taxon>Pentapetalae</taxon>
        <taxon>rosids</taxon>
        <taxon>fabids</taxon>
        <taxon>Fagales</taxon>
        <taxon>Betulaceae</taxon>
        <taxon>Carpinus</taxon>
    </lineage>
</organism>
<dbReference type="InterPro" id="IPR001245">
    <property type="entry name" value="Ser-Thr/Tyr_kinase_cat_dom"/>
</dbReference>
<feature type="binding site" evidence="18">
    <location>
        <position position="460"/>
    </location>
    <ligand>
        <name>ATP</name>
        <dbReference type="ChEBI" id="CHEBI:30616"/>
    </ligand>
</feature>
<evidence type="ECO:0000256" key="4">
    <source>
        <dbReference type="ARBA" id="ARBA00022536"/>
    </source>
</evidence>
<evidence type="ECO:0000256" key="12">
    <source>
        <dbReference type="ARBA" id="ARBA00023136"/>
    </source>
</evidence>
<evidence type="ECO:0000259" key="22">
    <source>
        <dbReference type="PROSITE" id="PS50927"/>
    </source>
</evidence>
<evidence type="ECO:0000313" key="23">
    <source>
        <dbReference type="EMBL" id="KAE8037047.1"/>
    </source>
</evidence>
<dbReference type="Gene3D" id="2.90.10.10">
    <property type="entry name" value="Bulb-type lectin domain"/>
    <property type="match status" value="3"/>
</dbReference>
<evidence type="ECO:0000256" key="16">
    <source>
        <dbReference type="ARBA" id="ARBA00047899"/>
    </source>
</evidence>
<keyword evidence="15" id="KW-0325">Glycoprotein</keyword>
<dbReference type="FunFam" id="2.90.10.10:FF:000041">
    <property type="entry name" value="Uncharacterized protein"/>
    <property type="match status" value="1"/>
</dbReference>
<keyword evidence="4" id="KW-0245">EGF-like domain</keyword>
<gene>
    <name evidence="23" type="ORF">FH972_009673</name>
</gene>
<dbReference type="Pfam" id="PF07714">
    <property type="entry name" value="PK_Tyr_Ser-Thr"/>
    <property type="match status" value="1"/>
</dbReference>
<dbReference type="InterPro" id="IPR036426">
    <property type="entry name" value="Bulb-type_lectin_dom_sf"/>
</dbReference>
<keyword evidence="24" id="KW-1185">Reference proteome</keyword>
<dbReference type="InterPro" id="IPR000719">
    <property type="entry name" value="Prot_kinase_dom"/>
</dbReference>
<sequence length="673" mass="74225">MALALSCLSLITLLLLVQSVLYSTTAQTLTNKSLGSSLTAQNSDSFWASSSGRFAFGFKQITKGWYLLAVWFNKIPEKTVVWSANGNNLAPRGSVVKLTQYGQLVLNHPTGKEIWKAEFSGSGVEYAAMLDTGNFVLASQDSASLWQSFDHPTDTILPTKTMDKSSKLVARYAEMNYSNGRFQFTLQSDGDLVLQTRAFPLDSANSRYWSTGTVDTGFQVVFNESGSIYVAANDGSILKMISSAAGYSKGYYHRAILEYDGVFRHYVYPKSITTANAGSWSPLPDFIPSNICNEILEGTGQTEHWCREACLGDCFCAVAIYRNDECWKKKIPLSNGRMDVSVAGTALIKIRKGNSPLNPSGADRSTLIFIGSVLLSSSVFLNFLLLLAAFLVVFRFNFWKPKVFQALHQAMPGMNLRSFTYEELQKATNGFKEELGSGAFATVYKGSLEYSDDTIYVAVKRLNNMVRHVDKEFKAEVSAIGRTNHRNLVQLLGFCNEGEHRLLVYEFMSYGSVATHTMALALPYSLTLLLLVLSVPHSTTAQTPSYIDLGSSLIAADRDCYWASPSGDFAFGFQEIVKGGYLLAIWFNKIREETIVWSANGNNLAPKESFVKFTADGQFVLHDTTGKEIWKADLIGSGAVATAAMLDNGNFVLAMPICGRALIIQLTQYYLQI</sequence>
<dbReference type="AlphaFoldDB" id="A0A660KKZ7"/>
<feature type="chain" id="PRO_5024808535" description="non-specific serine/threonine protein kinase" evidence="20">
    <location>
        <begin position="27"/>
        <end position="673"/>
    </location>
</feature>
<evidence type="ECO:0000313" key="24">
    <source>
        <dbReference type="Proteomes" id="UP000327013"/>
    </source>
</evidence>
<dbReference type="CDD" id="cd00028">
    <property type="entry name" value="B_lectin"/>
    <property type="match status" value="1"/>
</dbReference>
<dbReference type="EC" id="2.7.11.1" evidence="2"/>
<protein>
    <recommendedName>
        <fullName evidence="2">non-specific serine/threonine protein kinase</fullName>
        <ecNumber evidence="2">2.7.11.1</ecNumber>
    </recommendedName>
</protein>
<name>A0A660KKZ7_9ROSI</name>
<evidence type="ECO:0000256" key="2">
    <source>
        <dbReference type="ARBA" id="ARBA00012513"/>
    </source>
</evidence>
<keyword evidence="5" id="KW-0808">Transferase</keyword>
<evidence type="ECO:0000256" key="3">
    <source>
        <dbReference type="ARBA" id="ARBA00022527"/>
    </source>
</evidence>
<dbReference type="GO" id="GO:0005524">
    <property type="term" value="F:ATP binding"/>
    <property type="evidence" value="ECO:0007669"/>
    <property type="project" value="UniProtKB-UniRule"/>
</dbReference>
<keyword evidence="11 19" id="KW-1133">Transmembrane helix</keyword>
<dbReference type="Pfam" id="PF01453">
    <property type="entry name" value="B_lectin"/>
    <property type="match status" value="1"/>
</dbReference>
<keyword evidence="10 18" id="KW-0067">ATP-binding</keyword>
<evidence type="ECO:0000256" key="8">
    <source>
        <dbReference type="ARBA" id="ARBA00022741"/>
    </source>
</evidence>
<dbReference type="InterPro" id="IPR001480">
    <property type="entry name" value="Bulb-type_lectin_dom"/>
</dbReference>
<evidence type="ECO:0000256" key="6">
    <source>
        <dbReference type="ARBA" id="ARBA00022692"/>
    </source>
</evidence>
<comment type="subcellular location">
    <subcellularLocation>
        <location evidence="1">Membrane</location>
        <topology evidence="1">Single-pass type I membrane protein</topology>
    </subcellularLocation>
</comment>
<dbReference type="SMART" id="SM00219">
    <property type="entry name" value="TyrKc"/>
    <property type="match status" value="1"/>
</dbReference>
<dbReference type="FunFam" id="2.90.10.10:FF:000013">
    <property type="entry name" value="G-type lectin S-receptor-like serine/threonine-protein kinase LECRK1"/>
    <property type="match status" value="2"/>
</dbReference>
<evidence type="ECO:0000256" key="17">
    <source>
        <dbReference type="ARBA" id="ARBA00048679"/>
    </source>
</evidence>
<comment type="catalytic activity">
    <reaction evidence="16">
        <text>L-threonyl-[protein] + ATP = O-phospho-L-threonyl-[protein] + ADP + H(+)</text>
        <dbReference type="Rhea" id="RHEA:46608"/>
        <dbReference type="Rhea" id="RHEA-COMP:11060"/>
        <dbReference type="Rhea" id="RHEA-COMP:11605"/>
        <dbReference type="ChEBI" id="CHEBI:15378"/>
        <dbReference type="ChEBI" id="CHEBI:30013"/>
        <dbReference type="ChEBI" id="CHEBI:30616"/>
        <dbReference type="ChEBI" id="CHEBI:61977"/>
        <dbReference type="ChEBI" id="CHEBI:456216"/>
        <dbReference type="EC" id="2.7.11.1"/>
    </reaction>
</comment>
<dbReference type="InterPro" id="IPR051343">
    <property type="entry name" value="G-type_lectin_kinases/EP1-like"/>
</dbReference>
<feature type="transmembrane region" description="Helical" evidence="19">
    <location>
        <begin position="367"/>
        <end position="394"/>
    </location>
</feature>
<feature type="domain" description="Bulb-type lectin" evidence="22">
    <location>
        <begin position="538"/>
        <end position="666"/>
    </location>
</feature>